<gene>
    <name evidence="1" type="ORF">FH972_010814</name>
</gene>
<evidence type="ECO:0000313" key="1">
    <source>
        <dbReference type="EMBL" id="KAE8038289.1"/>
    </source>
</evidence>
<dbReference type="Proteomes" id="UP000327013">
    <property type="component" value="Chromosome 4"/>
</dbReference>
<reference evidence="1 2" key="1">
    <citation type="submission" date="2019-06" db="EMBL/GenBank/DDBJ databases">
        <title>A chromosomal-level reference genome of Carpinus fangiana (Coryloideae, Betulaceae).</title>
        <authorList>
            <person name="Yang X."/>
            <person name="Wang Z."/>
            <person name="Zhang L."/>
            <person name="Hao G."/>
            <person name="Liu J."/>
            <person name="Yang Y."/>
        </authorList>
    </citation>
    <scope>NUCLEOTIDE SEQUENCE [LARGE SCALE GENOMIC DNA]</scope>
    <source>
        <strain evidence="1">Cfa_2016G</strain>
        <tissue evidence="1">Leaf</tissue>
    </source>
</reference>
<keyword evidence="2" id="KW-1185">Reference proteome</keyword>
<proteinExistence type="predicted"/>
<name>A0A660KVG8_9ROSI</name>
<dbReference type="EMBL" id="CM017324">
    <property type="protein sequence ID" value="KAE8038289.1"/>
    <property type="molecule type" value="Genomic_DNA"/>
</dbReference>
<evidence type="ECO:0000313" key="2">
    <source>
        <dbReference type="Proteomes" id="UP000327013"/>
    </source>
</evidence>
<sequence length="113" mass="12783">MSLCIPFWAFSFLSVSSPKRLDQGKILKISHSSLPSSLICLCENIDELTWLVPRLSLPSSPSLSLGRGLQTPAKLSLPRSCLSHSNASLPGHRRRRRLSLLHQRRRRLFIQII</sequence>
<organism evidence="1 2">
    <name type="scientific">Carpinus fangiana</name>
    <dbReference type="NCBI Taxonomy" id="176857"/>
    <lineage>
        <taxon>Eukaryota</taxon>
        <taxon>Viridiplantae</taxon>
        <taxon>Streptophyta</taxon>
        <taxon>Embryophyta</taxon>
        <taxon>Tracheophyta</taxon>
        <taxon>Spermatophyta</taxon>
        <taxon>Magnoliopsida</taxon>
        <taxon>eudicotyledons</taxon>
        <taxon>Gunneridae</taxon>
        <taxon>Pentapetalae</taxon>
        <taxon>rosids</taxon>
        <taxon>fabids</taxon>
        <taxon>Fagales</taxon>
        <taxon>Betulaceae</taxon>
        <taxon>Carpinus</taxon>
    </lineage>
</organism>
<accession>A0A660KVG8</accession>
<protein>
    <submittedName>
        <fullName evidence="1">Uncharacterized protein</fullName>
    </submittedName>
</protein>
<dbReference type="AlphaFoldDB" id="A0A660KVG8"/>